<dbReference type="EMBL" id="BMGH01000001">
    <property type="protein sequence ID" value="GGC98116.1"/>
    <property type="molecule type" value="Genomic_DNA"/>
</dbReference>
<evidence type="ECO:0000256" key="3">
    <source>
        <dbReference type="ARBA" id="ARBA00022692"/>
    </source>
</evidence>
<gene>
    <name evidence="8" type="ORF">GCM10011342_03810</name>
</gene>
<feature type="transmembrane region" description="Helical" evidence="7">
    <location>
        <begin position="425"/>
        <end position="446"/>
    </location>
</feature>
<comment type="similarity">
    <text evidence="2 6">Belongs to the sodium:solute symporter (SSF) (TC 2.A.21) family.</text>
</comment>
<dbReference type="GO" id="GO:0005412">
    <property type="term" value="F:D-glucose:sodium symporter activity"/>
    <property type="evidence" value="ECO:0007669"/>
    <property type="project" value="TreeGrafter"/>
</dbReference>
<keyword evidence="4 7" id="KW-1133">Transmembrane helix</keyword>
<keyword evidence="5 7" id="KW-0472">Membrane</keyword>
<dbReference type="Proteomes" id="UP000613582">
    <property type="component" value="Unassembled WGS sequence"/>
</dbReference>
<keyword evidence="3 7" id="KW-0812">Transmembrane</keyword>
<accession>A0A8J2Y645</accession>
<feature type="transmembrane region" description="Helical" evidence="7">
    <location>
        <begin position="234"/>
        <end position="252"/>
    </location>
</feature>
<feature type="transmembrane region" description="Helical" evidence="7">
    <location>
        <begin position="452"/>
        <end position="472"/>
    </location>
</feature>
<dbReference type="PANTHER" id="PTHR11819">
    <property type="entry name" value="SOLUTE CARRIER FAMILY 5"/>
    <property type="match status" value="1"/>
</dbReference>
<keyword evidence="9" id="KW-1185">Reference proteome</keyword>
<name>A0A8J2Y645_9PROT</name>
<dbReference type="InterPro" id="IPR001734">
    <property type="entry name" value="Na/solute_symporter"/>
</dbReference>
<dbReference type="AlphaFoldDB" id="A0A8J2Y645"/>
<dbReference type="PANTHER" id="PTHR11819:SF195">
    <property type="entry name" value="SODIUM_GLUCOSE COTRANSPORTER 4"/>
    <property type="match status" value="1"/>
</dbReference>
<feature type="transmembrane region" description="Helical" evidence="7">
    <location>
        <begin position="6"/>
        <end position="30"/>
    </location>
</feature>
<organism evidence="8 9">
    <name type="scientific">Aquisalinus flavus</name>
    <dbReference type="NCBI Taxonomy" id="1526572"/>
    <lineage>
        <taxon>Bacteria</taxon>
        <taxon>Pseudomonadati</taxon>
        <taxon>Pseudomonadota</taxon>
        <taxon>Alphaproteobacteria</taxon>
        <taxon>Parvularculales</taxon>
        <taxon>Parvularculaceae</taxon>
        <taxon>Aquisalinus</taxon>
    </lineage>
</organism>
<feature type="transmembrane region" description="Helical" evidence="7">
    <location>
        <begin position="511"/>
        <end position="529"/>
    </location>
</feature>
<evidence type="ECO:0000256" key="4">
    <source>
        <dbReference type="ARBA" id="ARBA00022989"/>
    </source>
</evidence>
<dbReference type="PROSITE" id="PS50283">
    <property type="entry name" value="NA_SOLUT_SYMP_3"/>
    <property type="match status" value="1"/>
</dbReference>
<feature type="transmembrane region" description="Helical" evidence="7">
    <location>
        <begin position="83"/>
        <end position="103"/>
    </location>
</feature>
<feature type="transmembrane region" description="Helical" evidence="7">
    <location>
        <begin position="160"/>
        <end position="184"/>
    </location>
</feature>
<feature type="transmembrane region" description="Helical" evidence="7">
    <location>
        <begin position="396"/>
        <end position="418"/>
    </location>
</feature>
<feature type="transmembrane region" description="Helical" evidence="7">
    <location>
        <begin position="368"/>
        <end position="384"/>
    </location>
</feature>
<sequence>MGDLTFTLSTIDLAVIGLYIVLMAVIAIAVAGRNQSAEDYFLAGRRSTWPIIGLSLFASNISGTTLVGLAGEAYSTGISVYNYEWLAAIILAFFAIFIMPFILRARVYTMPEYLERRYDRRMRYYFSILTLFLTIVVDTAATLFAGGLILQMIFPGIPVWTIIAGLALVAGAYTVLGGLSAVMITDAIQAVILIGGSILISIFAFNAAGGLDTVLNTVPQEKLGLIKSMDDPGVPWLGLITGAPLIGFYFWCTNQFMVQRVLSAKNEDHGRWGALFAGALKLPTLFIMVLPGTAAILLYPGLENGDLIYPTLMFDLLPAGVLGLVLAGFLAAIMSQIDSTLNSSSTIVTMDFIRTRHPEMTQKQMGQVGRVVTVVFLVLSVLWAPQIENFGSLFKYLQTILSYTVAPIVALFLVGGFWKRANSNGAIASLVAGTGCGIVLFVLIEILGIMDIHFLIMAFYLFVISAAALIIVSLMTPDTRQPEDVGTLIWTADELKADLARQEGRPFWQNHYVLTAALVAATLGLVFLFR</sequence>
<evidence type="ECO:0000313" key="8">
    <source>
        <dbReference type="EMBL" id="GGC98116.1"/>
    </source>
</evidence>
<evidence type="ECO:0000256" key="5">
    <source>
        <dbReference type="ARBA" id="ARBA00023136"/>
    </source>
</evidence>
<evidence type="ECO:0000313" key="9">
    <source>
        <dbReference type="Proteomes" id="UP000613582"/>
    </source>
</evidence>
<comment type="caution">
    <text evidence="8">The sequence shown here is derived from an EMBL/GenBank/DDBJ whole genome shotgun (WGS) entry which is preliminary data.</text>
</comment>
<protein>
    <submittedName>
        <fullName evidence="8">Sodium/glucose cotransporter 2</fullName>
    </submittedName>
</protein>
<feature type="transmembrane region" description="Helical" evidence="7">
    <location>
        <begin position="51"/>
        <end position="71"/>
    </location>
</feature>
<reference evidence="8" key="1">
    <citation type="journal article" date="2014" name="Int. J. Syst. Evol. Microbiol.">
        <title>Complete genome sequence of Corynebacterium casei LMG S-19264T (=DSM 44701T), isolated from a smear-ripened cheese.</title>
        <authorList>
            <consortium name="US DOE Joint Genome Institute (JGI-PGF)"/>
            <person name="Walter F."/>
            <person name="Albersmeier A."/>
            <person name="Kalinowski J."/>
            <person name="Ruckert C."/>
        </authorList>
    </citation>
    <scope>NUCLEOTIDE SEQUENCE</scope>
    <source>
        <strain evidence="8">CGMCC 1.12921</strain>
    </source>
</reference>
<feature type="transmembrane region" description="Helical" evidence="7">
    <location>
        <begin position="273"/>
        <end position="299"/>
    </location>
</feature>
<evidence type="ECO:0000256" key="1">
    <source>
        <dbReference type="ARBA" id="ARBA00004141"/>
    </source>
</evidence>
<evidence type="ECO:0000256" key="2">
    <source>
        <dbReference type="ARBA" id="ARBA00006434"/>
    </source>
</evidence>
<evidence type="ECO:0000256" key="7">
    <source>
        <dbReference type="SAM" id="Phobius"/>
    </source>
</evidence>
<dbReference type="RefSeq" id="WP_188159603.1">
    <property type="nucleotide sequence ID" value="NZ_BMGH01000001.1"/>
</dbReference>
<feature type="transmembrane region" description="Helical" evidence="7">
    <location>
        <begin position="191"/>
        <end position="214"/>
    </location>
</feature>
<dbReference type="Gene3D" id="1.20.1730.10">
    <property type="entry name" value="Sodium/glucose cotransporter"/>
    <property type="match status" value="1"/>
</dbReference>
<dbReference type="Pfam" id="PF00474">
    <property type="entry name" value="SSF"/>
    <property type="match status" value="1"/>
</dbReference>
<dbReference type="CDD" id="cd10329">
    <property type="entry name" value="SLC5sbd_SGLT1-like"/>
    <property type="match status" value="1"/>
</dbReference>
<dbReference type="InterPro" id="IPR038377">
    <property type="entry name" value="Na/Glc_symporter_sf"/>
</dbReference>
<proteinExistence type="inferred from homology"/>
<dbReference type="NCBIfam" id="TIGR00813">
    <property type="entry name" value="sss"/>
    <property type="match status" value="1"/>
</dbReference>
<comment type="subcellular location">
    <subcellularLocation>
        <location evidence="1">Membrane</location>
        <topology evidence="1">Multi-pass membrane protein</topology>
    </subcellularLocation>
</comment>
<evidence type="ECO:0000256" key="6">
    <source>
        <dbReference type="RuleBase" id="RU362091"/>
    </source>
</evidence>
<feature type="transmembrane region" description="Helical" evidence="7">
    <location>
        <begin position="311"/>
        <end position="333"/>
    </location>
</feature>
<reference evidence="8" key="2">
    <citation type="submission" date="2020-09" db="EMBL/GenBank/DDBJ databases">
        <authorList>
            <person name="Sun Q."/>
            <person name="Zhou Y."/>
        </authorList>
    </citation>
    <scope>NUCLEOTIDE SEQUENCE</scope>
    <source>
        <strain evidence="8">CGMCC 1.12921</strain>
    </source>
</reference>
<dbReference type="GO" id="GO:0005886">
    <property type="term" value="C:plasma membrane"/>
    <property type="evidence" value="ECO:0007669"/>
    <property type="project" value="TreeGrafter"/>
</dbReference>
<feature type="transmembrane region" description="Helical" evidence="7">
    <location>
        <begin position="124"/>
        <end position="154"/>
    </location>
</feature>